<dbReference type="GO" id="GO:0006281">
    <property type="term" value="P:DNA repair"/>
    <property type="evidence" value="ECO:0007669"/>
    <property type="project" value="UniProtKB-KW"/>
</dbReference>
<feature type="domain" description="HTH araC/xylS-type" evidence="12">
    <location>
        <begin position="97"/>
        <end position="189"/>
    </location>
</feature>
<dbReference type="Pfam" id="PF01035">
    <property type="entry name" value="DNA_binding_1"/>
    <property type="match status" value="1"/>
</dbReference>
<evidence type="ECO:0000256" key="9">
    <source>
        <dbReference type="ARBA" id="ARBA00049348"/>
    </source>
</evidence>
<evidence type="ECO:0000256" key="6">
    <source>
        <dbReference type="ARBA" id="ARBA00023159"/>
    </source>
</evidence>
<evidence type="ECO:0000256" key="10">
    <source>
        <dbReference type="PIRSR" id="PIRSR000409-1"/>
    </source>
</evidence>
<dbReference type="InterPro" id="IPR018060">
    <property type="entry name" value="HTH_AraC"/>
</dbReference>
<feature type="binding site" evidence="11">
    <location>
        <position position="79"/>
    </location>
    <ligand>
        <name>Zn(2+)</name>
        <dbReference type="ChEBI" id="CHEBI:29105"/>
    </ligand>
</feature>
<evidence type="ECO:0000256" key="2">
    <source>
        <dbReference type="ARBA" id="ARBA00022603"/>
    </source>
</evidence>
<keyword evidence="4" id="KW-0227">DNA damage</keyword>
<feature type="binding site" evidence="11">
    <location>
        <position position="45"/>
    </location>
    <ligand>
        <name>Zn(2+)</name>
        <dbReference type="ChEBI" id="CHEBI:29105"/>
    </ligand>
</feature>
<dbReference type="SUPFAM" id="SSF57884">
    <property type="entry name" value="Ada DNA repair protein, N-terminal domain (N-Ada 10)"/>
    <property type="match status" value="1"/>
</dbReference>
<keyword evidence="11" id="KW-0479">Metal-binding</keyword>
<feature type="binding site" evidence="11">
    <location>
        <position position="49"/>
    </location>
    <ligand>
        <name>Zn(2+)</name>
        <dbReference type="ChEBI" id="CHEBI:29105"/>
    </ligand>
</feature>
<dbReference type="NCBIfam" id="TIGR00589">
    <property type="entry name" value="ogt"/>
    <property type="match status" value="1"/>
</dbReference>
<evidence type="ECO:0000256" key="11">
    <source>
        <dbReference type="PIRSR" id="PIRSR000409-3"/>
    </source>
</evidence>
<dbReference type="InterPro" id="IPR035451">
    <property type="entry name" value="Ada-like_dom_sf"/>
</dbReference>
<feature type="active site" description="Nucleophile; methyl group acceptor from either O6-methylguanine or O4-methylthymine" evidence="10">
    <location>
        <position position="327"/>
    </location>
</feature>
<sequence>MNRAASKQQQAEATLADPRWQALVARDANADGHFYYAVITTGVYCLPSCAARRARPENVRFFDNREQAESAGFRPCARCRPDQTAPAHLTAIIDACRHMEQAETPPTLNQLAEQAGLSPHHFHRVFKRILGVTPKGYASAIRARQLREGLQRDGRITDAIFDAGYNSSGRFYTQARALLGMEPARFRDGGNGERIEVALGQCSLGALLVARSGQGICAIALGDDADTLLRECQDHFPKADLRPGGDRFDALVARVAALMEHPEQEPDLPLDIRGTAFQQKVWQALRRVPAGETLSYAELARRIGSPKAVRAVAGACANNPLAVVIPCHRVVRSDGDVSGYRWGVERKRALLERETCAQEARS</sequence>
<evidence type="ECO:0000256" key="5">
    <source>
        <dbReference type="ARBA" id="ARBA00023015"/>
    </source>
</evidence>
<evidence type="ECO:0000259" key="12">
    <source>
        <dbReference type="PROSITE" id="PS01124"/>
    </source>
</evidence>
<dbReference type="Proteomes" id="UP001107961">
    <property type="component" value="Unassembled WGS sequence"/>
</dbReference>
<evidence type="ECO:0000256" key="4">
    <source>
        <dbReference type="ARBA" id="ARBA00022763"/>
    </source>
</evidence>
<feature type="binding site" evidence="11">
    <location>
        <position position="76"/>
    </location>
    <ligand>
        <name>Zn(2+)</name>
        <dbReference type="ChEBI" id="CHEBI:29105"/>
    </ligand>
</feature>
<evidence type="ECO:0000256" key="8">
    <source>
        <dbReference type="ARBA" id="ARBA00023204"/>
    </source>
</evidence>
<gene>
    <name evidence="13" type="primary">ada</name>
    <name evidence="13" type="ORF">LZG35_05950</name>
</gene>
<evidence type="ECO:0000313" key="13">
    <source>
        <dbReference type="EMBL" id="MCE7508173.1"/>
    </source>
</evidence>
<dbReference type="InterPro" id="IPR014048">
    <property type="entry name" value="MethylDNA_cys_MeTrfase_DNA-bd"/>
</dbReference>
<dbReference type="InterPro" id="IPR009057">
    <property type="entry name" value="Homeodomain-like_sf"/>
</dbReference>
<feature type="active site" description="Nucleophile; methyl group acceptor from methylphosphotriester" evidence="10">
    <location>
        <position position="45"/>
    </location>
</feature>
<dbReference type="EC" id="2.1.1.-" evidence="13"/>
<dbReference type="InterPro" id="IPR036388">
    <property type="entry name" value="WH-like_DNA-bd_sf"/>
</dbReference>
<keyword evidence="8" id="KW-0234">DNA repair</keyword>
<dbReference type="AlphaFoldDB" id="A0A9Q3W2R8"/>
<keyword evidence="5" id="KW-0805">Transcription regulation</keyword>
<evidence type="ECO:0000256" key="7">
    <source>
        <dbReference type="ARBA" id="ARBA00023163"/>
    </source>
</evidence>
<dbReference type="InterPro" id="IPR036631">
    <property type="entry name" value="MGMT_N_sf"/>
</dbReference>
<dbReference type="PIRSF" id="PIRSF000409">
    <property type="entry name" value="Ada"/>
    <property type="match status" value="1"/>
</dbReference>
<dbReference type="Gene3D" id="1.10.10.10">
    <property type="entry name" value="Winged helix-like DNA-binding domain superfamily/Winged helix DNA-binding domain"/>
    <property type="match status" value="1"/>
</dbReference>
<dbReference type="FunFam" id="1.10.10.10:FF:000410">
    <property type="entry name" value="ADA regulatory protein, putative"/>
    <property type="match status" value="1"/>
</dbReference>
<organism evidence="13 14">
    <name type="scientific">Alloalcanivorax xenomutans</name>
    <dbReference type="NCBI Taxonomy" id="1094342"/>
    <lineage>
        <taxon>Bacteria</taxon>
        <taxon>Pseudomonadati</taxon>
        <taxon>Pseudomonadota</taxon>
        <taxon>Gammaproteobacteria</taxon>
        <taxon>Oceanospirillales</taxon>
        <taxon>Alcanivoracaceae</taxon>
        <taxon>Alloalcanivorax</taxon>
    </lineage>
</organism>
<dbReference type="PROSITE" id="PS00374">
    <property type="entry name" value="MGMT"/>
    <property type="match status" value="1"/>
</dbReference>
<comment type="cofactor">
    <cofactor evidence="11">
        <name>Zn(2+)</name>
        <dbReference type="ChEBI" id="CHEBI:29105"/>
    </cofactor>
    <text evidence="11">Binds 1 zinc ion per subunit.</text>
</comment>
<keyword evidence="3 13" id="KW-0808">Transferase</keyword>
<dbReference type="InterPro" id="IPR004026">
    <property type="entry name" value="Ada_DNA_repair_Zn-bd"/>
</dbReference>
<keyword evidence="2 13" id="KW-0489">Methyltransferase</keyword>
<dbReference type="PROSITE" id="PS01124">
    <property type="entry name" value="HTH_ARAC_FAMILY_2"/>
    <property type="match status" value="1"/>
</dbReference>
<protein>
    <submittedName>
        <fullName evidence="13">Bifunctional DNA-binding transcriptional regulator/O6-methylguanine-DNA methyltransferase Ada</fullName>
        <ecNumber evidence="13">2.1.1.-</ecNumber>
    </submittedName>
</protein>
<dbReference type="GO" id="GO:0008270">
    <property type="term" value="F:zinc ion binding"/>
    <property type="evidence" value="ECO:0007669"/>
    <property type="project" value="InterPro"/>
</dbReference>
<dbReference type="CDD" id="cd06445">
    <property type="entry name" value="ATase"/>
    <property type="match status" value="1"/>
</dbReference>
<proteinExistence type="predicted"/>
<dbReference type="NCBIfam" id="NF011964">
    <property type="entry name" value="PRK15435.1"/>
    <property type="match status" value="1"/>
</dbReference>
<dbReference type="SUPFAM" id="SSF46767">
    <property type="entry name" value="Methylated DNA-protein cysteine methyltransferase, C-terminal domain"/>
    <property type="match status" value="1"/>
</dbReference>
<dbReference type="GO" id="GO:0003700">
    <property type="term" value="F:DNA-binding transcription factor activity"/>
    <property type="evidence" value="ECO:0007669"/>
    <property type="project" value="InterPro"/>
</dbReference>
<dbReference type="SUPFAM" id="SSF46689">
    <property type="entry name" value="Homeodomain-like"/>
    <property type="match status" value="1"/>
</dbReference>
<dbReference type="SMART" id="SM00342">
    <property type="entry name" value="HTH_ARAC"/>
    <property type="match status" value="1"/>
</dbReference>
<dbReference type="InterPro" id="IPR001497">
    <property type="entry name" value="MethylDNA_cys_MeTrfase_AS"/>
</dbReference>
<dbReference type="InterPro" id="IPR036217">
    <property type="entry name" value="MethylDNA_cys_MeTrfase_DNAb"/>
</dbReference>
<dbReference type="Gene3D" id="3.40.10.10">
    <property type="entry name" value="DNA Methylphosphotriester Repair Domain"/>
    <property type="match status" value="1"/>
</dbReference>
<dbReference type="Pfam" id="PF02805">
    <property type="entry name" value="Ada_Zn_binding"/>
    <property type="match status" value="1"/>
</dbReference>
<dbReference type="InterPro" id="IPR016221">
    <property type="entry name" value="Bifunct_regulatory_prot_Ada"/>
</dbReference>
<keyword evidence="14" id="KW-1185">Reference proteome</keyword>
<dbReference type="PANTHER" id="PTHR10815">
    <property type="entry name" value="METHYLATED-DNA--PROTEIN-CYSTEINE METHYLTRANSFERASE"/>
    <property type="match status" value="1"/>
</dbReference>
<dbReference type="GO" id="GO:0003908">
    <property type="term" value="F:methylated-DNA-[protein]-cysteine S-methyltransferase activity"/>
    <property type="evidence" value="ECO:0007669"/>
    <property type="project" value="UniProtKB-EC"/>
</dbReference>
<dbReference type="RefSeq" id="WP_080531670.1">
    <property type="nucleotide sequence ID" value="NZ_CP012331.1"/>
</dbReference>
<dbReference type="PANTHER" id="PTHR10815:SF14">
    <property type="entry name" value="BIFUNCTIONAL TRANSCRIPTIONAL ACTIVATOR_DNA REPAIR ENZYME ADA"/>
    <property type="match status" value="1"/>
</dbReference>
<keyword evidence="7" id="KW-0804">Transcription</keyword>
<evidence type="ECO:0000256" key="1">
    <source>
        <dbReference type="ARBA" id="ARBA00001286"/>
    </source>
</evidence>
<reference evidence="13" key="1">
    <citation type="submission" date="2022-01" db="EMBL/GenBank/DDBJ databases">
        <authorList>
            <person name="Karlyshev A.V."/>
            <person name="Jaspars M."/>
        </authorList>
    </citation>
    <scope>NUCLEOTIDE SEQUENCE</scope>
    <source>
        <strain evidence="13">AGSA3-2</strain>
    </source>
</reference>
<dbReference type="Gene3D" id="3.30.160.70">
    <property type="entry name" value="Methylated DNA-protein cysteine methyltransferase domain"/>
    <property type="match status" value="1"/>
</dbReference>
<dbReference type="Gene3D" id="1.10.10.60">
    <property type="entry name" value="Homeodomain-like"/>
    <property type="match status" value="1"/>
</dbReference>
<dbReference type="KEGG" id="axe:P40_19885"/>
<keyword evidence="6" id="KW-0010">Activator</keyword>
<dbReference type="EMBL" id="JAJVKT010000005">
    <property type="protein sequence ID" value="MCE7508173.1"/>
    <property type="molecule type" value="Genomic_DNA"/>
</dbReference>
<evidence type="ECO:0000313" key="14">
    <source>
        <dbReference type="Proteomes" id="UP001107961"/>
    </source>
</evidence>
<dbReference type="GO" id="GO:0032259">
    <property type="term" value="P:methylation"/>
    <property type="evidence" value="ECO:0007669"/>
    <property type="project" value="UniProtKB-KW"/>
</dbReference>
<accession>A0A9Q3W2R8</accession>
<comment type="caution">
    <text evidence="13">The sequence shown here is derived from an EMBL/GenBank/DDBJ whole genome shotgun (WGS) entry which is preliminary data.</text>
</comment>
<dbReference type="GO" id="GO:0043565">
    <property type="term" value="F:sequence-specific DNA binding"/>
    <property type="evidence" value="ECO:0007669"/>
    <property type="project" value="InterPro"/>
</dbReference>
<comment type="catalytic activity">
    <reaction evidence="1">
        <text>a 4-O-methyl-thymidine in DNA + L-cysteinyl-[protein] = a thymidine in DNA + S-methyl-L-cysteinyl-[protein]</text>
        <dbReference type="Rhea" id="RHEA:53428"/>
        <dbReference type="Rhea" id="RHEA-COMP:10131"/>
        <dbReference type="Rhea" id="RHEA-COMP:10132"/>
        <dbReference type="Rhea" id="RHEA-COMP:13555"/>
        <dbReference type="Rhea" id="RHEA-COMP:13556"/>
        <dbReference type="ChEBI" id="CHEBI:29950"/>
        <dbReference type="ChEBI" id="CHEBI:82612"/>
        <dbReference type="ChEBI" id="CHEBI:137386"/>
        <dbReference type="ChEBI" id="CHEBI:137387"/>
        <dbReference type="EC" id="2.1.1.63"/>
    </reaction>
</comment>
<keyword evidence="11" id="KW-0862">Zinc</keyword>
<evidence type="ECO:0000256" key="3">
    <source>
        <dbReference type="ARBA" id="ARBA00022679"/>
    </source>
</evidence>
<name>A0A9Q3W2R8_9GAMM</name>
<comment type="catalytic activity">
    <reaction evidence="9">
        <text>a 6-O-methyl-2'-deoxyguanosine in DNA + L-cysteinyl-[protein] = S-methyl-L-cysteinyl-[protein] + a 2'-deoxyguanosine in DNA</text>
        <dbReference type="Rhea" id="RHEA:24000"/>
        <dbReference type="Rhea" id="RHEA-COMP:10131"/>
        <dbReference type="Rhea" id="RHEA-COMP:10132"/>
        <dbReference type="Rhea" id="RHEA-COMP:11367"/>
        <dbReference type="Rhea" id="RHEA-COMP:11368"/>
        <dbReference type="ChEBI" id="CHEBI:29950"/>
        <dbReference type="ChEBI" id="CHEBI:82612"/>
        <dbReference type="ChEBI" id="CHEBI:85445"/>
        <dbReference type="ChEBI" id="CHEBI:85448"/>
        <dbReference type="EC" id="2.1.1.63"/>
    </reaction>
</comment>
<keyword evidence="13" id="KW-0238">DNA-binding</keyword>
<dbReference type="SUPFAM" id="SSF53155">
    <property type="entry name" value="Methylated DNA-protein cysteine methyltransferase domain"/>
    <property type="match status" value="1"/>
</dbReference>
<dbReference type="Pfam" id="PF12833">
    <property type="entry name" value="HTH_18"/>
    <property type="match status" value="1"/>
</dbReference>